<dbReference type="InterPro" id="IPR032675">
    <property type="entry name" value="LRR_dom_sf"/>
</dbReference>
<dbReference type="SUPFAM" id="SSF52540">
    <property type="entry name" value="P-loop containing nucleoside triphosphate hydrolases"/>
    <property type="match status" value="1"/>
</dbReference>
<dbReference type="Gene3D" id="3.80.10.10">
    <property type="entry name" value="Ribonuclease Inhibitor"/>
    <property type="match status" value="2"/>
</dbReference>
<dbReference type="GO" id="GO:0006952">
    <property type="term" value="P:defense response"/>
    <property type="evidence" value="ECO:0007669"/>
    <property type="project" value="InterPro"/>
</dbReference>
<proteinExistence type="predicted"/>
<dbReference type="AlphaFoldDB" id="A2Q1X9"/>
<gene>
    <name evidence="5" type="ORF">MtrDRAFT_AC149130g40v2</name>
</gene>
<sequence length="1230" mass="139502">MITIQTANQNQPRVNSLSTKILLSPFSCTPLAPVGACCARAKLGKPQAYPCPLPNPFNNVECVQHFPPPCHLSTPFNSPLELYHMLKLTFNTTIGLGLSSVVMAMQINIGASSSSTLEVASNSFDVFISFRGDDTRRKFTSHLNEALKKSGLKTFIDDNELKKGDEISSALIKAIEESCASIVILSENYASSKWCLNELVKILECKKDNGQIVIPIFYEIDPSHVRYQIGSYGQAFAKYEKNLRHKKDNLQKWKDALTEVSKLSGWDSKNSRIESDFIKDIVKDVLEKLNHGRPFEANKELVGIEEKYEEIELLTNNGSNDVRTLGLWGMGGIGKTALAKSLYGNYCSQFEYHCFLENVREESTRCGLNVVRKKLFSTLLKLGLDAPYFETPTFKKRLERAKCLIVLDDVATLEQAENLKIGLGLGSRVIVTTRDRKICHQFEGFVVYEVKELNEDESLQLFCCNAFQEKHAKEGYEELSKSAIGYCRGNPLALKVLGANFRAKSKEACESELEKIKEIPYAGIHDVLKLSFYDLDRTQRDIFLDIACFFYPKINHFYCYGRREYIIDLFNACKFYPATSIEVLLHKSLMTFGYRDQIEMHDLVVEMGREIVKQEAPKDPGKRSRLWDPELIYEVFKYNKGTDAVEVILFDTSKIGDVYLSSRSFESMINLRLLHIANECNNVHLQEGLEWLSDKLRYLHWESFPLESLPSTFCAQNLVQLSMTHSKLRKLWDRIQKLDNLTIIKLDNSEDLIEIPDLSRAPNLKILSLAYCVSLHQLHPSIFSAPKLRELCLKGCKKIESLVTDIHSKSLQRLDLTDCSSLVQFCVTSEEMKWLSLRGTTIHEFSSLMLRNSKLDYLDLGDCKKLNFVGKKLSNDRGLESLSILNLSGCTQINTLSMSFILDSARFLKYLNLRNCCNLETLPDNIQNCLMLRSLHLDGCINLNSLPKLPASLEELSAINCTYLDTNSIQREMLENMLYRLRTGNHFGSPFISPEGFFNLLLPVAEVPCGFDFFTTEASIIIPPISKYEFYHIVLCVFLSEGLNLTSSGVNCTIYNHGDRSGGWNISFEHVSGAMISDHVMLFSSSGGIYHQTRADNDHYRLSFEVELYGKDWEQLSSTKGIKGCGVILVSSLEHYCLRLDGSSSRSKVEIVELPFNAQVSDEFDQHSNIDDDENEDAQQQLLITPKENEEDLNYKSSCDCSIGLLLQQLLEVSKRLFLLCVKLNDKTKS</sequence>
<dbReference type="Gene3D" id="3.40.50.10140">
    <property type="entry name" value="Toll/interleukin-1 receptor homology (TIR) domain"/>
    <property type="match status" value="1"/>
</dbReference>
<keyword evidence="3" id="KW-0520">NAD</keyword>
<dbReference type="InterPro" id="IPR042197">
    <property type="entry name" value="Apaf_helical"/>
</dbReference>
<dbReference type="GO" id="GO:0043531">
    <property type="term" value="F:ADP binding"/>
    <property type="evidence" value="ECO:0007669"/>
    <property type="project" value="InterPro"/>
</dbReference>
<dbReference type="SUPFAM" id="SSF52058">
    <property type="entry name" value="L domain-like"/>
    <property type="match status" value="1"/>
</dbReference>
<name>A2Q1X9_MEDTR</name>
<keyword evidence="2" id="KW-0677">Repeat</keyword>
<dbReference type="PANTHER" id="PTHR11017">
    <property type="entry name" value="LEUCINE-RICH REPEAT-CONTAINING PROTEIN"/>
    <property type="match status" value="1"/>
</dbReference>
<evidence type="ECO:0000313" key="5">
    <source>
        <dbReference type="EMBL" id="ABN05946.1"/>
    </source>
</evidence>
<evidence type="ECO:0000256" key="1">
    <source>
        <dbReference type="ARBA" id="ARBA00022614"/>
    </source>
</evidence>
<dbReference type="Gene3D" id="3.40.50.300">
    <property type="entry name" value="P-loop containing nucleotide triphosphate hydrolases"/>
    <property type="match status" value="1"/>
</dbReference>
<dbReference type="InterPro" id="IPR000157">
    <property type="entry name" value="TIR_dom"/>
</dbReference>
<dbReference type="ExpressionAtlas" id="A2Q1X9">
    <property type="expression patterns" value="differential"/>
</dbReference>
<evidence type="ECO:0000256" key="3">
    <source>
        <dbReference type="ARBA" id="ARBA00023027"/>
    </source>
</evidence>
<dbReference type="SMART" id="SM00255">
    <property type="entry name" value="TIR"/>
    <property type="match status" value="1"/>
</dbReference>
<dbReference type="Pfam" id="PF07725">
    <property type="entry name" value="LRR_3"/>
    <property type="match status" value="1"/>
</dbReference>
<dbReference type="InterPro" id="IPR027417">
    <property type="entry name" value="P-loop_NTPase"/>
</dbReference>
<dbReference type="PANTHER" id="PTHR11017:SF243">
    <property type="entry name" value="ADP-RIBOSYL CYCLASE_CYCLIC ADP-RIBOSE HYDROLASE"/>
    <property type="match status" value="1"/>
</dbReference>
<accession>A2Q1X9</accession>
<dbReference type="GO" id="GO:0007165">
    <property type="term" value="P:signal transduction"/>
    <property type="evidence" value="ECO:0007669"/>
    <property type="project" value="InterPro"/>
</dbReference>
<dbReference type="InterPro" id="IPR035897">
    <property type="entry name" value="Toll_tir_struct_dom_sf"/>
</dbReference>
<dbReference type="EMBL" id="AC149130">
    <property type="protein sequence ID" value="ABN05946.1"/>
    <property type="molecule type" value="Genomic_DNA"/>
</dbReference>
<organism evidence="5">
    <name type="scientific">Medicago truncatula</name>
    <name type="common">Barrel medic</name>
    <name type="synonym">Medicago tribuloides</name>
    <dbReference type="NCBI Taxonomy" id="3880"/>
    <lineage>
        <taxon>Eukaryota</taxon>
        <taxon>Viridiplantae</taxon>
        <taxon>Streptophyta</taxon>
        <taxon>Embryophyta</taxon>
        <taxon>Tracheophyta</taxon>
        <taxon>Spermatophyta</taxon>
        <taxon>Magnoliopsida</taxon>
        <taxon>eudicotyledons</taxon>
        <taxon>Gunneridae</taxon>
        <taxon>Pentapetalae</taxon>
        <taxon>rosids</taxon>
        <taxon>fabids</taxon>
        <taxon>Fabales</taxon>
        <taxon>Fabaceae</taxon>
        <taxon>Papilionoideae</taxon>
        <taxon>50 kb inversion clade</taxon>
        <taxon>NPAAA clade</taxon>
        <taxon>Hologalegina</taxon>
        <taxon>IRL clade</taxon>
        <taxon>Trifolieae</taxon>
        <taxon>Medicago</taxon>
    </lineage>
</organism>
<protein>
    <submittedName>
        <fullName evidence="5">TIR</fullName>
    </submittedName>
</protein>
<dbReference type="Gene3D" id="1.10.8.430">
    <property type="entry name" value="Helical domain of apoptotic protease-activating factors"/>
    <property type="match status" value="1"/>
</dbReference>
<dbReference type="FunFam" id="3.40.50.10140:FF:000007">
    <property type="entry name" value="Disease resistance protein (TIR-NBS-LRR class)"/>
    <property type="match status" value="1"/>
</dbReference>
<evidence type="ECO:0000259" key="4">
    <source>
        <dbReference type="PROSITE" id="PS50104"/>
    </source>
</evidence>
<dbReference type="InterPro" id="IPR002182">
    <property type="entry name" value="NB-ARC"/>
</dbReference>
<dbReference type="SUPFAM" id="SSF52200">
    <property type="entry name" value="Toll/Interleukin receptor TIR domain"/>
    <property type="match status" value="1"/>
</dbReference>
<dbReference type="Pfam" id="PF00931">
    <property type="entry name" value="NB-ARC"/>
    <property type="match status" value="1"/>
</dbReference>
<evidence type="ECO:0000256" key="2">
    <source>
        <dbReference type="ARBA" id="ARBA00022737"/>
    </source>
</evidence>
<dbReference type="Pfam" id="PF01582">
    <property type="entry name" value="TIR"/>
    <property type="match status" value="1"/>
</dbReference>
<dbReference type="Pfam" id="PF23282">
    <property type="entry name" value="WHD_ROQ1"/>
    <property type="match status" value="1"/>
</dbReference>
<dbReference type="PRINTS" id="PR00364">
    <property type="entry name" value="DISEASERSIST"/>
</dbReference>
<reference evidence="5" key="2">
    <citation type="submission" date="2007-03" db="EMBL/GenBank/DDBJ databases">
        <authorList>
            <consortium name="The International Medicago Genome Annotation Group"/>
        </authorList>
    </citation>
    <scope>NUCLEOTIDE SEQUENCE</scope>
</reference>
<dbReference type="PROSITE" id="PS50104">
    <property type="entry name" value="TIR"/>
    <property type="match status" value="1"/>
</dbReference>
<dbReference type="InterPro" id="IPR058192">
    <property type="entry name" value="WHD_ROQ1-like"/>
</dbReference>
<dbReference type="InterPro" id="IPR011713">
    <property type="entry name" value="Leu-rich_rpt_3"/>
</dbReference>
<keyword evidence="1" id="KW-0433">Leucine-rich repeat</keyword>
<dbReference type="InterPro" id="IPR044974">
    <property type="entry name" value="Disease_R_plants"/>
</dbReference>
<reference evidence="5" key="1">
    <citation type="submission" date="2004-07" db="EMBL/GenBank/DDBJ databases">
        <authorList>
            <person name="Town C.D."/>
        </authorList>
    </citation>
    <scope>NUCLEOTIDE SEQUENCE</scope>
</reference>
<feature type="domain" description="TIR" evidence="4">
    <location>
        <begin position="122"/>
        <end position="289"/>
    </location>
</feature>